<reference evidence="1 2" key="1">
    <citation type="submission" date="2014-03" db="EMBL/GenBank/DDBJ databases">
        <authorList>
            <person name="Urmite Genomes U."/>
        </authorList>
    </citation>
    <scope>NUCLEOTIDE SEQUENCE [LARGE SCALE GENOMIC DNA]</scope>
    <source>
        <strain evidence="1 2">Vm-5</strain>
    </source>
</reference>
<dbReference type="Proteomes" id="UP000028875">
    <property type="component" value="Unassembled WGS sequence"/>
</dbReference>
<dbReference type="STRING" id="1462526.BN990_04285"/>
<dbReference type="EMBL" id="CCDP010000003">
    <property type="protein sequence ID" value="CDQ41906.1"/>
    <property type="molecule type" value="Genomic_DNA"/>
</dbReference>
<dbReference type="RefSeq" id="WP_038246915.1">
    <property type="nucleotide sequence ID" value="NZ_BNER01000008.1"/>
</dbReference>
<dbReference type="eggNOG" id="ENOG502ZJ4R">
    <property type="taxonomic scope" value="Bacteria"/>
</dbReference>
<accession>A0A024QIX6</accession>
<gene>
    <name evidence="1" type="ORF">BN990_04285</name>
</gene>
<proteinExistence type="predicted"/>
<evidence type="ECO:0000313" key="1">
    <source>
        <dbReference type="EMBL" id="CDQ41906.1"/>
    </source>
</evidence>
<keyword evidence="2" id="KW-1185">Reference proteome</keyword>
<dbReference type="OrthoDB" id="2989594at2"/>
<protein>
    <submittedName>
        <fullName evidence="1">Uncharacterized protein</fullName>
    </submittedName>
</protein>
<reference evidence="2" key="2">
    <citation type="submission" date="2014-05" db="EMBL/GenBank/DDBJ databases">
        <title>Draft genome sequence of Virgibacillus massiliensis Vm-5.</title>
        <authorList>
            <person name="Khelaifia S."/>
            <person name="Croce O."/>
            <person name="Lagier J.C."/>
            <person name="Raoult D."/>
        </authorList>
    </citation>
    <scope>NUCLEOTIDE SEQUENCE [LARGE SCALE GENOMIC DNA]</scope>
    <source>
        <strain evidence="2">Vm-5</strain>
    </source>
</reference>
<dbReference type="AlphaFoldDB" id="A0A024QIX6"/>
<sequence length="177" mass="20355">MSECRFITECANANKSCYKCFDYNMYSSKKERVPLRARSLTNKQKKSGIDFENRGTKQYNSAIKQSKDAARRQIASGALHFALGDMITEEDLTASLAEFKERGSKDAKGSKQITIKKEWLDGIKEEAHNMGKDYYYLPFSFKGSDTDYVAMEYEMLLSYVQTIQMLVEQNKILQERG</sequence>
<organism evidence="1 2">
    <name type="scientific">Virgibacillus massiliensis</name>
    <dbReference type="NCBI Taxonomy" id="1462526"/>
    <lineage>
        <taxon>Bacteria</taxon>
        <taxon>Bacillati</taxon>
        <taxon>Bacillota</taxon>
        <taxon>Bacilli</taxon>
        <taxon>Bacillales</taxon>
        <taxon>Bacillaceae</taxon>
        <taxon>Virgibacillus</taxon>
    </lineage>
</organism>
<evidence type="ECO:0000313" key="2">
    <source>
        <dbReference type="Proteomes" id="UP000028875"/>
    </source>
</evidence>
<name>A0A024QIX6_9BACI</name>
<comment type="caution">
    <text evidence="1">The sequence shown here is derived from an EMBL/GenBank/DDBJ whole genome shotgun (WGS) entry which is preliminary data.</text>
</comment>